<proteinExistence type="predicted"/>
<evidence type="ECO:0000313" key="2">
    <source>
        <dbReference type="Proteomes" id="UP000027222"/>
    </source>
</evidence>
<evidence type="ECO:0000313" key="1">
    <source>
        <dbReference type="EMBL" id="KDR70446.1"/>
    </source>
</evidence>
<dbReference type="EMBL" id="KL142397">
    <property type="protein sequence ID" value="KDR70446.1"/>
    <property type="molecule type" value="Genomic_DNA"/>
</dbReference>
<protein>
    <submittedName>
        <fullName evidence="1">Uncharacterized protein</fullName>
    </submittedName>
</protein>
<reference evidence="2" key="1">
    <citation type="journal article" date="2014" name="Proc. Natl. Acad. Sci. U.S.A.">
        <title>Extensive sampling of basidiomycete genomes demonstrates inadequacy of the white-rot/brown-rot paradigm for wood decay fungi.</title>
        <authorList>
            <person name="Riley R."/>
            <person name="Salamov A.A."/>
            <person name="Brown D.W."/>
            <person name="Nagy L.G."/>
            <person name="Floudas D."/>
            <person name="Held B.W."/>
            <person name="Levasseur A."/>
            <person name="Lombard V."/>
            <person name="Morin E."/>
            <person name="Otillar R."/>
            <person name="Lindquist E.A."/>
            <person name="Sun H."/>
            <person name="LaButti K.M."/>
            <person name="Schmutz J."/>
            <person name="Jabbour D."/>
            <person name="Luo H."/>
            <person name="Baker S.E."/>
            <person name="Pisabarro A.G."/>
            <person name="Walton J.D."/>
            <person name="Blanchette R.A."/>
            <person name="Henrissat B."/>
            <person name="Martin F."/>
            <person name="Cullen D."/>
            <person name="Hibbett D.S."/>
            <person name="Grigoriev I.V."/>
        </authorList>
    </citation>
    <scope>NUCLEOTIDE SEQUENCE [LARGE SCALE GENOMIC DNA]</scope>
    <source>
        <strain evidence="2">CBS 339.88</strain>
    </source>
</reference>
<keyword evidence="2" id="KW-1185">Reference proteome</keyword>
<dbReference type="Proteomes" id="UP000027222">
    <property type="component" value="Unassembled WGS sequence"/>
</dbReference>
<organism evidence="1 2">
    <name type="scientific">Galerina marginata (strain CBS 339.88)</name>
    <dbReference type="NCBI Taxonomy" id="685588"/>
    <lineage>
        <taxon>Eukaryota</taxon>
        <taxon>Fungi</taxon>
        <taxon>Dikarya</taxon>
        <taxon>Basidiomycota</taxon>
        <taxon>Agaricomycotina</taxon>
        <taxon>Agaricomycetes</taxon>
        <taxon>Agaricomycetidae</taxon>
        <taxon>Agaricales</taxon>
        <taxon>Agaricineae</taxon>
        <taxon>Strophariaceae</taxon>
        <taxon>Galerina</taxon>
    </lineage>
</organism>
<name>A0A067SHU4_GALM3</name>
<accession>A0A067SHU4</accession>
<sequence length="96" mass="10912">MALMAIVPLSIHDRERYVVSRRYPRRSSGYINGQDALMSCVLQLIWQSVLCAFALFGPDQLEAIYLSGVGWYLNGAYHVVHKFLHGEGNQYYGPCE</sequence>
<dbReference type="HOGENOM" id="CLU_2359894_0_0_1"/>
<gene>
    <name evidence="1" type="ORF">GALMADRAFT_885317</name>
</gene>
<dbReference type="AlphaFoldDB" id="A0A067SHU4"/>